<keyword evidence="3" id="KW-1185">Reference proteome</keyword>
<keyword evidence="2" id="KW-0614">Plasmid</keyword>
<proteinExistence type="predicted"/>
<organism evidence="2 3">
    <name type="scientific">Sinorhizobium sojae CCBAU 05684</name>
    <dbReference type="NCBI Taxonomy" id="716928"/>
    <lineage>
        <taxon>Bacteria</taxon>
        <taxon>Pseudomonadati</taxon>
        <taxon>Pseudomonadota</taxon>
        <taxon>Alphaproteobacteria</taxon>
        <taxon>Hyphomicrobiales</taxon>
        <taxon>Rhizobiaceae</taxon>
        <taxon>Sinorhizobium/Ensifer group</taxon>
        <taxon>Sinorhizobium</taxon>
    </lineage>
</organism>
<dbReference type="eggNOG" id="ENOG502ZW3D">
    <property type="taxonomic scope" value="Bacteria"/>
</dbReference>
<reference evidence="2 3" key="1">
    <citation type="submission" date="2017-08" db="EMBL/GenBank/DDBJ databases">
        <title>Multipartite genome sequences of Sinorhizobium species nodulating soybeans.</title>
        <authorList>
            <person name="Tian C.F."/>
        </authorList>
    </citation>
    <scope>NUCLEOTIDE SEQUENCE [LARGE SCALE GENOMIC DNA]</scope>
    <source>
        <strain evidence="2 3">CCBAU 05684</strain>
        <plasmid evidence="3">psj05684b</plasmid>
    </source>
</reference>
<dbReference type="Proteomes" id="UP000217211">
    <property type="component" value="Plasmid pSJ05684b"/>
</dbReference>
<evidence type="ECO:0000256" key="1">
    <source>
        <dbReference type="SAM" id="Coils"/>
    </source>
</evidence>
<name>A0A249PH03_9HYPH</name>
<evidence type="ECO:0000313" key="2">
    <source>
        <dbReference type="EMBL" id="ASY65230.1"/>
    </source>
</evidence>
<dbReference type="KEGG" id="esj:SJ05684_b42480"/>
<sequence>MDKRNLGTLISTLRADRTDLGGIQDDVEVTVVDVDEFVVNRTALDNAVEAREAEIARLREDLAELDLDDLTDEQIGAAVAVRVEADGTLTVFVD</sequence>
<keyword evidence="1" id="KW-0175">Coiled coil</keyword>
<protein>
    <submittedName>
        <fullName evidence="2">Uncharacterized protein</fullName>
    </submittedName>
</protein>
<accession>A0A249PH03</accession>
<dbReference type="EMBL" id="CP023068">
    <property type="protein sequence ID" value="ASY65230.1"/>
    <property type="molecule type" value="Genomic_DNA"/>
</dbReference>
<evidence type="ECO:0000313" key="3">
    <source>
        <dbReference type="Proteomes" id="UP000217211"/>
    </source>
</evidence>
<dbReference type="AlphaFoldDB" id="A0A249PH03"/>
<feature type="coiled-coil region" evidence="1">
    <location>
        <begin position="41"/>
        <end position="68"/>
    </location>
</feature>
<geneLocation type="plasmid" evidence="3">
    <name>psj05684b</name>
</geneLocation>
<gene>
    <name evidence="2" type="ORF">SJ05684_b42480</name>
</gene>